<evidence type="ECO:0000256" key="6">
    <source>
        <dbReference type="ARBA" id="ARBA00022801"/>
    </source>
</evidence>
<evidence type="ECO:0000256" key="1">
    <source>
        <dbReference type="ARBA" id="ARBA00004123"/>
    </source>
</evidence>
<dbReference type="InterPro" id="IPR038718">
    <property type="entry name" value="SNF2-like_sf"/>
</dbReference>
<dbReference type="InterPro" id="IPR000330">
    <property type="entry name" value="SNF2_N"/>
</dbReference>
<evidence type="ECO:0000256" key="9">
    <source>
        <dbReference type="ARBA" id="ARBA00023204"/>
    </source>
</evidence>
<dbReference type="Pfam" id="PF00176">
    <property type="entry name" value="SNF2-rel_dom"/>
    <property type="match status" value="1"/>
</dbReference>
<feature type="region of interest" description="Disordered" evidence="12">
    <location>
        <begin position="1298"/>
        <end position="1348"/>
    </location>
</feature>
<dbReference type="PROSITE" id="PS51413">
    <property type="entry name" value="DBINO"/>
    <property type="match status" value="1"/>
</dbReference>
<keyword evidence="6 11" id="KW-0378">Hydrolase</keyword>
<dbReference type="EMBL" id="LR785991">
    <property type="protein sequence ID" value="CAB3256206.1"/>
    <property type="molecule type" value="mRNA"/>
</dbReference>
<dbReference type="SMART" id="SM00490">
    <property type="entry name" value="HELICc"/>
    <property type="match status" value="1"/>
</dbReference>
<gene>
    <name evidence="16" type="primary">Ino80-002</name>
</gene>
<evidence type="ECO:0000256" key="5">
    <source>
        <dbReference type="ARBA" id="ARBA00022763"/>
    </source>
</evidence>
<dbReference type="SUPFAM" id="SSF52540">
    <property type="entry name" value="P-loop containing nucleoside triphosphate hydrolases"/>
    <property type="match status" value="2"/>
</dbReference>
<dbReference type="PANTHER" id="PTHR45685:SF2">
    <property type="entry name" value="CHROMATIN-REMODELING ATPASE INO80"/>
    <property type="match status" value="1"/>
</dbReference>
<dbReference type="GO" id="GO:0003677">
    <property type="term" value="F:DNA binding"/>
    <property type="evidence" value="ECO:0007669"/>
    <property type="project" value="UniProtKB-UniRule"/>
</dbReference>
<accession>A0A6F9DFW7</accession>
<evidence type="ECO:0000256" key="12">
    <source>
        <dbReference type="SAM" id="MobiDB-lite"/>
    </source>
</evidence>
<dbReference type="Gene3D" id="3.40.50.300">
    <property type="entry name" value="P-loop containing nucleotide triphosphate hydrolases"/>
    <property type="match status" value="1"/>
</dbReference>
<dbReference type="GO" id="GO:0006281">
    <property type="term" value="P:DNA repair"/>
    <property type="evidence" value="ECO:0007669"/>
    <property type="project" value="UniProtKB-UniRule"/>
</dbReference>
<keyword evidence="7 11" id="KW-0067">ATP-binding</keyword>
<keyword evidence="5 11" id="KW-0227">DNA damage</keyword>
<proteinExistence type="evidence at transcript level"/>
<name>A0A6F9DFW7_9ASCI</name>
<feature type="domain" description="Helicase C-terminal" evidence="14">
    <location>
        <begin position="1015"/>
        <end position="1178"/>
    </location>
</feature>
<comment type="catalytic activity">
    <reaction evidence="11">
        <text>ATP + H2O = ADP + phosphate + H(+)</text>
        <dbReference type="Rhea" id="RHEA:13065"/>
        <dbReference type="ChEBI" id="CHEBI:15377"/>
        <dbReference type="ChEBI" id="CHEBI:15378"/>
        <dbReference type="ChEBI" id="CHEBI:30616"/>
        <dbReference type="ChEBI" id="CHEBI:43474"/>
        <dbReference type="ChEBI" id="CHEBI:456216"/>
    </reaction>
</comment>
<comment type="subunit">
    <text evidence="11">Component of the INO80 chromatin-remodeling complex.</text>
</comment>
<dbReference type="Pfam" id="PF13892">
    <property type="entry name" value="DBINO"/>
    <property type="match status" value="1"/>
</dbReference>
<evidence type="ECO:0000256" key="4">
    <source>
        <dbReference type="ARBA" id="ARBA00022741"/>
    </source>
</evidence>
<evidence type="ECO:0000256" key="10">
    <source>
        <dbReference type="ARBA" id="ARBA00023242"/>
    </source>
</evidence>
<feature type="domain" description="Helicase ATP-binding" evidence="13">
    <location>
        <begin position="423"/>
        <end position="595"/>
    </location>
</feature>
<feature type="compositionally biased region" description="Basic residues" evidence="12">
    <location>
        <begin position="1333"/>
        <end position="1348"/>
    </location>
</feature>
<dbReference type="InterPro" id="IPR001650">
    <property type="entry name" value="Helicase_C-like"/>
</dbReference>
<dbReference type="GO" id="GO:0004386">
    <property type="term" value="F:helicase activity"/>
    <property type="evidence" value="ECO:0007669"/>
    <property type="project" value="UniProtKB-KW"/>
</dbReference>
<dbReference type="PANTHER" id="PTHR45685">
    <property type="entry name" value="HELICASE SRCAP-RELATED"/>
    <property type="match status" value="1"/>
</dbReference>
<evidence type="ECO:0000256" key="2">
    <source>
        <dbReference type="ARBA" id="ARBA00007025"/>
    </source>
</evidence>
<dbReference type="Gene3D" id="3.40.50.10810">
    <property type="entry name" value="Tandem AAA-ATPase domain"/>
    <property type="match status" value="1"/>
</dbReference>
<dbReference type="InterPro" id="IPR050520">
    <property type="entry name" value="INO80/SWR1_helicase"/>
</dbReference>
<feature type="compositionally biased region" description="Polar residues" evidence="12">
    <location>
        <begin position="42"/>
        <end position="54"/>
    </location>
</feature>
<reference evidence="16" key="1">
    <citation type="submission" date="2020-04" db="EMBL/GenBank/DDBJ databases">
        <authorList>
            <person name="Neveu A P."/>
        </authorList>
    </citation>
    <scope>NUCLEOTIDE SEQUENCE</scope>
    <source>
        <tissue evidence="16">Whole embryo</tissue>
    </source>
</reference>
<comment type="subcellular location">
    <subcellularLocation>
        <location evidence="1 11">Nucleus</location>
    </subcellularLocation>
</comment>
<keyword evidence="4" id="KW-0547">Nucleotide-binding</keyword>
<dbReference type="GO" id="GO:0042393">
    <property type="term" value="F:histone binding"/>
    <property type="evidence" value="ECO:0007669"/>
    <property type="project" value="TreeGrafter"/>
</dbReference>
<evidence type="ECO:0000256" key="11">
    <source>
        <dbReference type="RuleBase" id="RU368001"/>
    </source>
</evidence>
<dbReference type="InterPro" id="IPR020838">
    <property type="entry name" value="DBINO"/>
</dbReference>
<evidence type="ECO:0000259" key="14">
    <source>
        <dbReference type="PROSITE" id="PS51194"/>
    </source>
</evidence>
<feature type="compositionally biased region" description="Basic and acidic residues" evidence="12">
    <location>
        <begin position="1188"/>
        <end position="1205"/>
    </location>
</feature>
<protein>
    <recommendedName>
        <fullName evidence="3 11">Chromatin-remodeling ATPase INO80</fullName>
        <ecNumber evidence="11">3.6.4.-</ecNumber>
    </recommendedName>
</protein>
<evidence type="ECO:0000256" key="3">
    <source>
        <dbReference type="ARBA" id="ARBA00019805"/>
    </source>
</evidence>
<comment type="domain">
    <text evidence="11">The DBINO region is involved in binding to DNA.</text>
</comment>
<dbReference type="CDD" id="cd18793">
    <property type="entry name" value="SF2_C_SNF"/>
    <property type="match status" value="1"/>
</dbReference>
<feature type="domain" description="DBINO" evidence="15">
    <location>
        <begin position="201"/>
        <end position="328"/>
    </location>
</feature>
<organism evidence="16">
    <name type="scientific">Phallusia mammillata</name>
    <dbReference type="NCBI Taxonomy" id="59560"/>
    <lineage>
        <taxon>Eukaryota</taxon>
        <taxon>Metazoa</taxon>
        <taxon>Chordata</taxon>
        <taxon>Tunicata</taxon>
        <taxon>Ascidiacea</taxon>
        <taxon>Phlebobranchia</taxon>
        <taxon>Ascidiidae</taxon>
        <taxon>Phallusia</taxon>
    </lineage>
</organism>
<keyword evidence="8 11" id="KW-0238">DNA-binding</keyword>
<feature type="compositionally biased region" description="Basic and acidic residues" evidence="12">
    <location>
        <begin position="1213"/>
        <end position="1227"/>
    </location>
</feature>
<keyword evidence="16" id="KW-0347">Helicase</keyword>
<comment type="function">
    <text evidence="11">ATPase component of the INO80 complex which remodels chromatin by shifting nucleosomes and is involved in DNA repair.</text>
</comment>
<evidence type="ECO:0000256" key="7">
    <source>
        <dbReference type="ARBA" id="ARBA00022840"/>
    </source>
</evidence>
<dbReference type="InterPro" id="IPR027417">
    <property type="entry name" value="P-loop_NTPase"/>
</dbReference>
<dbReference type="PROSITE" id="PS51192">
    <property type="entry name" value="HELICASE_ATP_BIND_1"/>
    <property type="match status" value="1"/>
</dbReference>
<evidence type="ECO:0000256" key="8">
    <source>
        <dbReference type="ARBA" id="ARBA00023125"/>
    </source>
</evidence>
<feature type="compositionally biased region" description="Basic residues" evidence="12">
    <location>
        <begin position="1306"/>
        <end position="1316"/>
    </location>
</feature>
<dbReference type="FunFam" id="3.40.50.10810:FF:000006">
    <property type="entry name" value="Putative DNA helicase INO80"/>
    <property type="match status" value="1"/>
</dbReference>
<dbReference type="GO" id="GO:0016887">
    <property type="term" value="F:ATP hydrolysis activity"/>
    <property type="evidence" value="ECO:0007669"/>
    <property type="project" value="TreeGrafter"/>
</dbReference>
<evidence type="ECO:0000259" key="15">
    <source>
        <dbReference type="PROSITE" id="PS51413"/>
    </source>
</evidence>
<keyword evidence="10" id="KW-0539">Nucleus</keyword>
<dbReference type="InterPro" id="IPR049730">
    <property type="entry name" value="SNF2/RAD54-like_C"/>
</dbReference>
<evidence type="ECO:0000259" key="13">
    <source>
        <dbReference type="PROSITE" id="PS51192"/>
    </source>
</evidence>
<dbReference type="GO" id="GO:0031011">
    <property type="term" value="C:Ino80 complex"/>
    <property type="evidence" value="ECO:0007669"/>
    <property type="project" value="UniProtKB-UniRule"/>
</dbReference>
<feature type="compositionally biased region" description="Acidic residues" evidence="12">
    <location>
        <begin position="25"/>
        <end position="36"/>
    </location>
</feature>
<dbReference type="Pfam" id="PF00271">
    <property type="entry name" value="Helicase_C"/>
    <property type="match status" value="1"/>
</dbReference>
<feature type="region of interest" description="Disordered" evidence="12">
    <location>
        <begin position="1188"/>
        <end position="1262"/>
    </location>
</feature>
<dbReference type="GO" id="GO:0006338">
    <property type="term" value="P:chromatin remodeling"/>
    <property type="evidence" value="ECO:0007669"/>
    <property type="project" value="UniProtKB-UniRule"/>
</dbReference>
<dbReference type="PROSITE" id="PS51194">
    <property type="entry name" value="HELICASE_CTER"/>
    <property type="match status" value="1"/>
</dbReference>
<dbReference type="InterPro" id="IPR014001">
    <property type="entry name" value="Helicase_ATP-bd"/>
</dbReference>
<evidence type="ECO:0000313" key="16">
    <source>
        <dbReference type="EMBL" id="CAB3256206.1"/>
    </source>
</evidence>
<sequence>METSYQILEALDPSLLYQEICSLAEESEDSSSEDEEPFSKVSLKSLNDSSSPLRTSPREWLRELLQEESSDSDDSCSLDTYLQLHQTCQMHEDEIRSNPSLSKYMHYSSDIILGEKKWNKNSHTSIKSKKIKTKGKAWKTGLTKLKESSEGENIFKKRKKLNDDAQDWPSVSGENISMDTNLLFKGKISNKKKSDVIRRKLWRSIAKKDIPKAYRQKCQNKSIKHLHLKKVAKECFKKVRARAIDSRQRSKRESKISCARRMTREAQVFWKKYYSVEKSQRKRAEKQALVQRKLDDEIREAQRQRRKLNYLITQTELYAHFMSRKLKAGQMADDINKREVEILSQINDSDIFSDEVLESFEDTYSKENAFQAAQNAYHIHQNRTTEFSNNALSESIESSNLPQPVKLVGKLTGYQLEGVNWLAGLYAHGLNGILADDMGLGKTVQAIAFLAHLTERVGIWGPFLVVAPASTLNNWHQEFARFLPSVKVLPYWGNTAERKILRLFWNQKPGNNDSSAPFHVLVTSYQLVISDVRYFQRIQWQYMILDEAHALKSTSSIRWKTLLDFNCRNRLLLTGTPIQNTMAELWALLHFIMPTLFDNHAEFNEWFSKDIEYHAENKSTIDEKHLSRLHMILKPFMLRRLKCEVEHELTEKIEIRVLCQLAPRQRMLYDALQKNITFEDLLRKSNSQTSSTGGGNVLMNLVMQFRKMCNHPDLFKSHDVCSSYLFTSPQYTFSKLCFHAFFHQSISSRSKLLYHDFNIHSESNVYRSLQEANSSQSPSAFSFLPFIGLSLTEYKQHFSKSNVFRCQQASKFQEFTQKCVYRKLTTSKSKIVFRSFAESFRSSKSDVNTCTSCDAEKNVSIVFPTLHNQLHMTLSRDRLRGILFCCYIKDFFSHVDFTVTSLLHTEQTGHVTDKRKSTGESTINLEKQNLDEMFQQRVITGHMHCQASKLSETFRKLYLPKVYSLMPELYCNDREAAHVLEEINVQLKCSSFLTFNPISIPDRECLVSDSGKLKALDMLLRRLKDGGHRVLIYSQMTKMIDILEEYMVLRRHTYVRLDGSSRISSRRDTVAGFQACNDIFVFLLSTRAGGLGINLTAADTVIFFDSDWNPTVDQQAMDRAHRLGQTKQVTVYRLVCQGTVDERILQRAEEKSAIQQMVISGGNFKADSLKPKEVVSLLLDDQNMARELNETDESASRKHVFGDQPRKKRGRKSNREKELERAKRIKELQTSARNPEPAFPLISLGRKRMSSKPVSRESSPICFIHSNSPSELSCSGDSRGGEDEPLIVVDEILNEPTEPKATPSVRARRGRGRPRIRPLIPRKSPIASGSRMPRSRAGRTRGKRGHRAFSGRAAAMAGARAGAAAASAAAFAAYGYNYSGYSGTS</sequence>
<dbReference type="GO" id="GO:0005524">
    <property type="term" value="F:ATP binding"/>
    <property type="evidence" value="ECO:0007669"/>
    <property type="project" value="UniProtKB-UniRule"/>
</dbReference>
<keyword evidence="9 11" id="KW-0234">DNA repair</keyword>
<comment type="similarity">
    <text evidence="2 11">Belongs to the SNF2/RAD54 helicase family.</text>
</comment>
<feature type="region of interest" description="Disordered" evidence="12">
    <location>
        <begin position="25"/>
        <end position="54"/>
    </location>
</feature>
<dbReference type="SMART" id="SM00487">
    <property type="entry name" value="DEXDc"/>
    <property type="match status" value="1"/>
</dbReference>
<dbReference type="EC" id="3.6.4.-" evidence="11"/>